<evidence type="ECO:0000256" key="6">
    <source>
        <dbReference type="SAM" id="Phobius"/>
    </source>
</evidence>
<dbReference type="EMBL" id="JAGGDJ010000002">
    <property type="protein sequence ID" value="MBO7743625.1"/>
    <property type="molecule type" value="Genomic_DNA"/>
</dbReference>
<name>A0ABS3W5N7_9BACL</name>
<feature type="domain" description="ABC-2 type transporter transmembrane" evidence="7">
    <location>
        <begin position="13"/>
        <end position="381"/>
    </location>
</feature>
<dbReference type="Proteomes" id="UP000670947">
    <property type="component" value="Unassembled WGS sequence"/>
</dbReference>
<feature type="transmembrane region" description="Helical" evidence="6">
    <location>
        <begin position="300"/>
        <end position="322"/>
    </location>
</feature>
<evidence type="ECO:0000259" key="7">
    <source>
        <dbReference type="Pfam" id="PF12698"/>
    </source>
</evidence>
<evidence type="ECO:0000313" key="9">
    <source>
        <dbReference type="Proteomes" id="UP000670947"/>
    </source>
</evidence>
<dbReference type="Gene3D" id="3.40.1710.10">
    <property type="entry name" value="abc type-2 transporter like domain"/>
    <property type="match status" value="1"/>
</dbReference>
<feature type="transmembrane region" description="Helical" evidence="6">
    <location>
        <begin position="247"/>
        <end position="270"/>
    </location>
</feature>
<keyword evidence="9" id="KW-1185">Reference proteome</keyword>
<feature type="transmembrane region" description="Helical" evidence="6">
    <location>
        <begin position="207"/>
        <end position="226"/>
    </location>
</feature>
<dbReference type="Pfam" id="PF12698">
    <property type="entry name" value="ABC2_membrane_3"/>
    <property type="match status" value="1"/>
</dbReference>
<accession>A0ABS3W5N7</accession>
<evidence type="ECO:0000256" key="3">
    <source>
        <dbReference type="ARBA" id="ARBA00022989"/>
    </source>
</evidence>
<dbReference type="InterPro" id="IPR013525">
    <property type="entry name" value="ABC2_TM"/>
</dbReference>
<gene>
    <name evidence="8" type="ORF">I8J29_05420</name>
</gene>
<feature type="transmembrane region" description="Helical" evidence="6">
    <location>
        <begin position="363"/>
        <end position="382"/>
    </location>
</feature>
<feature type="transmembrane region" description="Helical" evidence="6">
    <location>
        <begin position="276"/>
        <end position="293"/>
    </location>
</feature>
<dbReference type="PANTHER" id="PTHR43077:SF5">
    <property type="entry name" value="PHAGE INFECTION PROTEIN"/>
    <property type="match status" value="1"/>
</dbReference>
<keyword evidence="3 6" id="KW-1133">Transmembrane helix</keyword>
<evidence type="ECO:0000256" key="4">
    <source>
        <dbReference type="ARBA" id="ARBA00023136"/>
    </source>
</evidence>
<evidence type="ECO:0000313" key="8">
    <source>
        <dbReference type="EMBL" id="MBO7743625.1"/>
    </source>
</evidence>
<reference evidence="8 9" key="1">
    <citation type="submission" date="2021-03" db="EMBL/GenBank/DDBJ databases">
        <title>Paenibacillus artemisicola MWE-103 whole genome sequence.</title>
        <authorList>
            <person name="Ham Y.J."/>
        </authorList>
    </citation>
    <scope>NUCLEOTIDE SEQUENCE [LARGE SCALE GENOMIC DNA]</scope>
    <source>
        <strain evidence="8 9">MWE-103</strain>
    </source>
</reference>
<comment type="caution">
    <text evidence="8">The sequence shown here is derived from an EMBL/GenBank/DDBJ whole genome shotgun (WGS) entry which is preliminary data.</text>
</comment>
<sequence length="502" mass="54910">MIRFFRQRHPYLTVFLVFLVVLVLGLAQLGSSVNPVPRDLPVLLVQGDAGTKTPAGGTNFGHDLSERLRHAVPPGGEGPALVWRVVASEEAAIEAMNREEAYAALVIPADFSKKLSSLLSPDPQSASAVLYVNQGMNYNGATMASGIVTQMLGGANAQLRDRLLAKSGPDGALTPAQTDALAEPIRVTSRSINAVGPNSSNGSAPVVLTQLVWFAAMVSTMMLFVAANRATANGFRLHRFGIRVSQILMGIAASGAAALSILWIAGQWFGLRIPDYAGIGWYLFFVCFVFFLVQTTVVSWLGFAGMPLFILLFFFAAPLLALPPELLPAFSRRFVYDWLPLRFAAEGLRDLFYFRGLNLDRPTWTLAAIGGVGVALILLSVLKRHRSADNELENQLPAMKVPGDFSRLEASEPLAQPAFAEAAAHADLPIKDREFRHAIREFLTPSPPAIDDGHFSDNEYRKALLKLKDAMIKETDRYEEMSPDQAYRQTLKKLTGRQKEPE</sequence>
<proteinExistence type="predicted"/>
<keyword evidence="4 6" id="KW-0472">Membrane</keyword>
<evidence type="ECO:0000256" key="1">
    <source>
        <dbReference type="ARBA" id="ARBA00004141"/>
    </source>
</evidence>
<dbReference type="PANTHER" id="PTHR43077">
    <property type="entry name" value="TRANSPORT PERMEASE YVFS-RELATED"/>
    <property type="match status" value="1"/>
</dbReference>
<evidence type="ECO:0000256" key="2">
    <source>
        <dbReference type="ARBA" id="ARBA00022692"/>
    </source>
</evidence>
<dbReference type="RefSeq" id="WP_208846637.1">
    <property type="nucleotide sequence ID" value="NZ_JAGGDJ010000002.1"/>
</dbReference>
<protein>
    <submittedName>
        <fullName evidence="8">DUF3533 domain-containing protein</fullName>
    </submittedName>
</protein>
<evidence type="ECO:0000256" key="5">
    <source>
        <dbReference type="SAM" id="MobiDB-lite"/>
    </source>
</evidence>
<feature type="region of interest" description="Disordered" evidence="5">
    <location>
        <begin position="477"/>
        <end position="502"/>
    </location>
</feature>
<comment type="subcellular location">
    <subcellularLocation>
        <location evidence="1">Membrane</location>
        <topology evidence="1">Multi-pass membrane protein</topology>
    </subcellularLocation>
</comment>
<organism evidence="8 9">
    <name type="scientific">Paenibacillus artemisiicola</name>
    <dbReference type="NCBI Taxonomy" id="1172618"/>
    <lineage>
        <taxon>Bacteria</taxon>
        <taxon>Bacillati</taxon>
        <taxon>Bacillota</taxon>
        <taxon>Bacilli</taxon>
        <taxon>Bacillales</taxon>
        <taxon>Paenibacillaceae</taxon>
        <taxon>Paenibacillus</taxon>
    </lineage>
</organism>
<dbReference type="InterPro" id="IPR051328">
    <property type="entry name" value="T7SS_ABC-Transporter"/>
</dbReference>
<keyword evidence="2 6" id="KW-0812">Transmembrane</keyword>